<feature type="domain" description="BOP1 N-terminal" evidence="10">
    <location>
        <begin position="236"/>
        <end position="497"/>
    </location>
</feature>
<sequence>MAAVGTGKKRKFIVSGRNEYVPDASEELVDTRHAYQDEYFLTSITNDDDSSDEDDEELDESGKNDDDGDDEVVFEDDDGEESGSEDSGASSLGDEITGDADYDSGSDYSEYGSEETEHEEEGEVEEEEEEEEEAEERKNDESSKGIKVSDKSEEKESAQSKPLFKLKQTTSSKINKSSTKLSSTILRNGNKKNVMNELAQADENRTIQQADDEYKSDTSDEEDIRNTVGNIPMNWYDDYKHLGYDWDGKKVMKPLKEDELDSFLKRMEDPNFWRTVRDPQTGQDVVLSDADVDIIQRLQAQKIPDANFDDAAPWVEWFTSEVMQTPIVRVPDHKRSFLPSRIEARKVAKMVHAIKMGWMKPQEEKKKSYEPKFFMLWQTDEGVEHMRRIQNHIPAPKRHLPGHAESYNPPPEYLFDKRELKEWNKLRTTPWKRKLHFIPQKYNSLRAVPAYDRFVNERFQRCLDLYLCPRARKMRLTIQPEDLLPQLPNPKDLQPFPTVMSMVYEGHTDMVRSITVESKGQYMVSGSDDLTVKVWEISTGRCLRTIPVGGVVRSVSWCPNQALALIAVAADRKVLLVNPGVGDHLVCSKTDVLLEEAPEQDVVVSERVKTAVQWEQASEDVWKNGIRVIINHFKEVKQVAWHGRGDYFATVMPEGQNRSVIIHQLSKRRSQVPFSKSKGLVQCVLFHPIRPFFFVATQKHVRVYDLAKQELVKKLHSNSKWISSIAIHPGGDNLLVGTYDRKMLWFDLDLSTKPYQTLRLHGTAVRGVAYHKQYPLFASGSDDRSLIICHGMVYNDLLQNPLIVPLKRLSNHEPYNDFGIFDVIFHPTQPWVFSSGADKTIRLYT</sequence>
<evidence type="ECO:0000256" key="2">
    <source>
        <dbReference type="ARBA" id="ARBA00022552"/>
    </source>
</evidence>
<dbReference type="Gene3D" id="2.130.10.10">
    <property type="entry name" value="YVTN repeat-like/Quinoprotein amine dehydrogenase"/>
    <property type="match status" value="1"/>
</dbReference>
<evidence type="ECO:0000256" key="7">
    <source>
        <dbReference type="HAMAP-Rule" id="MF_03027"/>
    </source>
</evidence>
<comment type="similarity">
    <text evidence="7">Belongs to the WD repeat BOP1/ERB1 family.</text>
</comment>
<reference evidence="11 12" key="1">
    <citation type="submission" date="2017-12" db="EMBL/GenBank/DDBJ databases">
        <title>Hemimetabolous genomes reveal molecular basis of termite eusociality.</title>
        <authorList>
            <person name="Harrison M.C."/>
            <person name="Jongepier E."/>
            <person name="Robertson H.M."/>
            <person name="Arning N."/>
            <person name="Bitard-Feildel T."/>
            <person name="Chao H."/>
            <person name="Childers C.P."/>
            <person name="Dinh H."/>
            <person name="Doddapaneni H."/>
            <person name="Dugan S."/>
            <person name="Gowin J."/>
            <person name="Greiner C."/>
            <person name="Han Y."/>
            <person name="Hu H."/>
            <person name="Hughes D.S.T."/>
            <person name="Huylmans A.-K."/>
            <person name="Kemena C."/>
            <person name="Kremer L.P.M."/>
            <person name="Lee S.L."/>
            <person name="Lopez-Ezquerra A."/>
            <person name="Mallet L."/>
            <person name="Monroy-Kuhn J.M."/>
            <person name="Moser A."/>
            <person name="Murali S.C."/>
            <person name="Muzny D.M."/>
            <person name="Otani S."/>
            <person name="Piulachs M.-D."/>
            <person name="Poelchau M."/>
            <person name="Qu J."/>
            <person name="Schaub F."/>
            <person name="Wada-Katsumata A."/>
            <person name="Worley K.C."/>
            <person name="Xie Q."/>
            <person name="Ylla G."/>
            <person name="Poulsen M."/>
            <person name="Gibbs R.A."/>
            <person name="Schal C."/>
            <person name="Richards S."/>
            <person name="Belles X."/>
            <person name="Korb J."/>
            <person name="Bornberg-Bauer E."/>
        </authorList>
    </citation>
    <scope>NUCLEOTIDE SEQUENCE [LARGE SCALE GENOMIC DNA]</scope>
    <source>
        <tissue evidence="11">Whole body</tissue>
    </source>
</reference>
<dbReference type="SMART" id="SM01035">
    <property type="entry name" value="BOP1NT"/>
    <property type="match status" value="1"/>
</dbReference>
<dbReference type="AlphaFoldDB" id="A0A2J7RIH7"/>
<dbReference type="PROSITE" id="PS00678">
    <property type="entry name" value="WD_REPEATS_1"/>
    <property type="match status" value="1"/>
</dbReference>
<evidence type="ECO:0000313" key="11">
    <source>
        <dbReference type="EMBL" id="PNF40633.1"/>
    </source>
</evidence>
<dbReference type="OrthoDB" id="5571054at2759"/>
<dbReference type="GO" id="GO:0000466">
    <property type="term" value="P:maturation of 5.8S rRNA from tricistronic rRNA transcript (SSU-rRNA, 5.8S rRNA, LSU-rRNA)"/>
    <property type="evidence" value="ECO:0007669"/>
    <property type="project" value="UniProtKB-UniRule"/>
</dbReference>
<evidence type="ECO:0000256" key="5">
    <source>
        <dbReference type="ARBA" id="ARBA00023242"/>
    </source>
</evidence>
<keyword evidence="2 7" id="KW-0698">rRNA processing</keyword>
<evidence type="ECO:0000256" key="8">
    <source>
        <dbReference type="PROSITE-ProRule" id="PRU00221"/>
    </source>
</evidence>
<keyword evidence="5 7" id="KW-0539">Nucleus</keyword>
<evidence type="ECO:0000313" key="12">
    <source>
        <dbReference type="Proteomes" id="UP000235965"/>
    </source>
</evidence>
<dbReference type="InParanoid" id="A0A2J7RIH7"/>
<feature type="repeat" description="WD" evidence="8">
    <location>
        <begin position="504"/>
        <end position="545"/>
    </location>
</feature>
<keyword evidence="3 8" id="KW-0853">WD repeat</keyword>
<dbReference type="InterPro" id="IPR028598">
    <property type="entry name" value="BOP1/Erb1"/>
</dbReference>
<proteinExistence type="inferred from homology"/>
<name>A0A2J7RIH7_9NEOP</name>
<dbReference type="SMART" id="SM00320">
    <property type="entry name" value="WD40"/>
    <property type="match status" value="7"/>
</dbReference>
<feature type="compositionally biased region" description="Low complexity" evidence="9">
    <location>
        <begin position="85"/>
        <end position="95"/>
    </location>
</feature>
<comment type="subcellular location">
    <subcellularLocation>
        <location evidence="7">Nucleus</location>
        <location evidence="7">Nucleolus</location>
    </subcellularLocation>
    <subcellularLocation>
        <location evidence="7">Nucleus</location>
        <location evidence="7">Nucleoplasm</location>
    </subcellularLocation>
</comment>
<accession>A0A2J7RIH7</accession>
<evidence type="ECO:0000256" key="4">
    <source>
        <dbReference type="ARBA" id="ARBA00022737"/>
    </source>
</evidence>
<dbReference type="GO" id="GO:0030687">
    <property type="term" value="C:preribosome, large subunit precursor"/>
    <property type="evidence" value="ECO:0007669"/>
    <property type="project" value="UniProtKB-UniRule"/>
</dbReference>
<evidence type="ECO:0000259" key="10">
    <source>
        <dbReference type="SMART" id="SM01035"/>
    </source>
</evidence>
<dbReference type="STRING" id="105785.A0A2J7RIH7"/>
<dbReference type="PANTHER" id="PTHR17605">
    <property type="entry name" value="RIBOSOME BIOGENESIS PROTEIN BOP1 BLOCK OF PROLIFERATION 1 PROTEIN"/>
    <property type="match status" value="1"/>
</dbReference>
<keyword evidence="12" id="KW-1185">Reference proteome</keyword>
<dbReference type="InterPro" id="IPR019775">
    <property type="entry name" value="WD40_repeat_CS"/>
</dbReference>
<evidence type="ECO:0000256" key="6">
    <source>
        <dbReference type="ARBA" id="ARBA00055102"/>
    </source>
</evidence>
<feature type="compositionally biased region" description="Low complexity" evidence="9">
    <location>
        <begin position="167"/>
        <end position="183"/>
    </location>
</feature>
<dbReference type="GO" id="GO:0043021">
    <property type="term" value="F:ribonucleoprotein complex binding"/>
    <property type="evidence" value="ECO:0007669"/>
    <property type="project" value="UniProtKB-UniRule"/>
</dbReference>
<evidence type="ECO:0000256" key="3">
    <source>
        <dbReference type="ARBA" id="ARBA00022574"/>
    </source>
</evidence>
<comment type="function">
    <text evidence="7">Required for maturation of ribosomal RNAs and formation of the large ribosomal subunit.</text>
</comment>
<dbReference type="EMBL" id="NEVH01003500">
    <property type="protein sequence ID" value="PNF40633.1"/>
    <property type="molecule type" value="Genomic_DNA"/>
</dbReference>
<dbReference type="HAMAP" id="MF_03027">
    <property type="entry name" value="BOP1"/>
    <property type="match status" value="1"/>
</dbReference>
<feature type="compositionally biased region" description="Acidic residues" evidence="9">
    <location>
        <begin position="66"/>
        <end position="84"/>
    </location>
</feature>
<feature type="compositionally biased region" description="Basic and acidic residues" evidence="9">
    <location>
        <begin position="135"/>
        <end position="158"/>
    </location>
</feature>
<organism evidence="11 12">
    <name type="scientific">Cryptotermes secundus</name>
    <dbReference type="NCBI Taxonomy" id="105785"/>
    <lineage>
        <taxon>Eukaryota</taxon>
        <taxon>Metazoa</taxon>
        <taxon>Ecdysozoa</taxon>
        <taxon>Arthropoda</taxon>
        <taxon>Hexapoda</taxon>
        <taxon>Insecta</taxon>
        <taxon>Pterygota</taxon>
        <taxon>Neoptera</taxon>
        <taxon>Polyneoptera</taxon>
        <taxon>Dictyoptera</taxon>
        <taxon>Blattodea</taxon>
        <taxon>Blattoidea</taxon>
        <taxon>Termitoidae</taxon>
        <taxon>Kalotermitidae</taxon>
        <taxon>Cryptotermitinae</taxon>
        <taxon>Cryptotermes</taxon>
    </lineage>
</organism>
<dbReference type="InterPro" id="IPR012953">
    <property type="entry name" value="BOP1_N_dom"/>
</dbReference>
<evidence type="ECO:0000256" key="1">
    <source>
        <dbReference type="ARBA" id="ARBA00022517"/>
    </source>
</evidence>
<feature type="compositionally biased region" description="Acidic residues" evidence="9">
    <location>
        <begin position="112"/>
        <end position="134"/>
    </location>
</feature>
<feature type="region of interest" description="Disordered" evidence="9">
    <location>
        <begin position="40"/>
        <end position="183"/>
    </location>
</feature>
<dbReference type="Pfam" id="PF00400">
    <property type="entry name" value="WD40"/>
    <property type="match status" value="4"/>
</dbReference>
<dbReference type="Pfam" id="PF08145">
    <property type="entry name" value="BOP1NT"/>
    <property type="match status" value="1"/>
</dbReference>
<dbReference type="InterPro" id="IPR036322">
    <property type="entry name" value="WD40_repeat_dom_sf"/>
</dbReference>
<dbReference type="GO" id="GO:0000463">
    <property type="term" value="P:maturation of LSU-rRNA from tricistronic rRNA transcript (SSU-rRNA, 5.8S rRNA, LSU-rRNA)"/>
    <property type="evidence" value="ECO:0007669"/>
    <property type="project" value="UniProtKB-UniRule"/>
</dbReference>
<dbReference type="FunCoup" id="A0A2J7RIH7">
    <property type="interactions" value="1232"/>
</dbReference>
<protein>
    <recommendedName>
        <fullName evidence="7">Ribosome biogenesis protein BOP1 homolog</fullName>
    </recommendedName>
</protein>
<feature type="compositionally biased region" description="Acidic residues" evidence="9">
    <location>
        <begin position="46"/>
        <end position="59"/>
    </location>
</feature>
<keyword evidence="4" id="KW-0677">Repeat</keyword>
<dbReference type="InterPro" id="IPR015943">
    <property type="entry name" value="WD40/YVTN_repeat-like_dom_sf"/>
</dbReference>
<dbReference type="PROSITE" id="PS50294">
    <property type="entry name" value="WD_REPEATS_REGION"/>
    <property type="match status" value="1"/>
</dbReference>
<dbReference type="InterPro" id="IPR001680">
    <property type="entry name" value="WD40_rpt"/>
</dbReference>
<dbReference type="SUPFAM" id="SSF50978">
    <property type="entry name" value="WD40 repeat-like"/>
    <property type="match status" value="1"/>
</dbReference>
<dbReference type="Proteomes" id="UP000235965">
    <property type="component" value="Unassembled WGS sequence"/>
</dbReference>
<evidence type="ECO:0000256" key="9">
    <source>
        <dbReference type="SAM" id="MobiDB-lite"/>
    </source>
</evidence>
<comment type="caution">
    <text evidence="11">The sequence shown here is derived from an EMBL/GenBank/DDBJ whole genome shotgun (WGS) entry which is preliminary data.</text>
</comment>
<gene>
    <name evidence="11" type="ORF">B7P43_G05907</name>
</gene>
<dbReference type="FunFam" id="2.130.10.10:FF:000061">
    <property type="entry name" value="Ribosome biogenesis protein BOP1 homolog"/>
    <property type="match status" value="1"/>
</dbReference>
<dbReference type="GO" id="GO:0070545">
    <property type="term" value="C:PeBoW complex"/>
    <property type="evidence" value="ECO:0007669"/>
    <property type="project" value="TreeGrafter"/>
</dbReference>
<dbReference type="PANTHER" id="PTHR17605:SF0">
    <property type="entry name" value="RIBOSOME BIOGENESIS PROTEIN BOP1"/>
    <property type="match status" value="1"/>
</dbReference>
<dbReference type="GO" id="GO:0005654">
    <property type="term" value="C:nucleoplasm"/>
    <property type="evidence" value="ECO:0007669"/>
    <property type="project" value="UniProtKB-SubCell"/>
</dbReference>
<dbReference type="PROSITE" id="PS50082">
    <property type="entry name" value="WD_REPEATS_2"/>
    <property type="match status" value="1"/>
</dbReference>
<comment type="function">
    <text evidence="6">Component of the PeBoW complex, which is required for maturation of 28S and 5.8S ribosomal RNAs and formation of the 60S ribosome.</text>
</comment>
<keyword evidence="1 7" id="KW-0690">Ribosome biogenesis</keyword>